<feature type="domain" description="Peptidase M13 N-terminal" evidence="9">
    <location>
        <begin position="377"/>
        <end position="750"/>
    </location>
</feature>
<dbReference type="GO" id="GO:0008270">
    <property type="term" value="F:zinc ion binding"/>
    <property type="evidence" value="ECO:0007669"/>
    <property type="project" value="UniProtKB-KW"/>
</dbReference>
<dbReference type="Pfam" id="PF21787">
    <property type="entry name" value="TNP-like_RNaseH_N"/>
    <property type="match status" value="1"/>
</dbReference>
<feature type="compositionally biased region" description="Low complexity" evidence="6">
    <location>
        <begin position="48"/>
        <end position="69"/>
    </location>
</feature>
<reference evidence="12" key="2">
    <citation type="submission" date="2021-09" db="EMBL/GenBank/DDBJ databases">
        <authorList>
            <person name="Jia N."/>
            <person name="Wang J."/>
            <person name="Shi W."/>
            <person name="Du L."/>
            <person name="Sun Y."/>
            <person name="Zhan W."/>
            <person name="Jiang J."/>
            <person name="Wang Q."/>
            <person name="Zhang B."/>
            <person name="Ji P."/>
            <person name="Sakyi L.B."/>
            <person name="Cui X."/>
            <person name="Yuan T."/>
            <person name="Jiang B."/>
            <person name="Yang W."/>
            <person name="Lam T.T.-Y."/>
            <person name="Chang Q."/>
            <person name="Ding S."/>
            <person name="Wang X."/>
            <person name="Zhu J."/>
            <person name="Ruan X."/>
            <person name="Zhao L."/>
            <person name="Wei J."/>
            <person name="Que T."/>
            <person name="Du C."/>
            <person name="Cheng J."/>
            <person name="Dai P."/>
            <person name="Han X."/>
            <person name="Huang E."/>
            <person name="Gao Y."/>
            <person name="Liu J."/>
            <person name="Shao H."/>
            <person name="Ye R."/>
            <person name="Li L."/>
            <person name="Wei W."/>
            <person name="Wang X."/>
            <person name="Wang C."/>
            <person name="Huo Q."/>
            <person name="Li W."/>
            <person name="Guo W."/>
            <person name="Chen H."/>
            <person name="Chen S."/>
            <person name="Zhou L."/>
            <person name="Zhou L."/>
            <person name="Ni X."/>
            <person name="Tian J."/>
            <person name="Zhou Y."/>
            <person name="Sheng Y."/>
            <person name="Liu T."/>
            <person name="Pan Y."/>
            <person name="Xia L."/>
            <person name="Li J."/>
            <person name="Zhao F."/>
            <person name="Cao W."/>
        </authorList>
    </citation>
    <scope>NUCLEOTIDE SEQUENCE</scope>
    <source>
        <strain evidence="12">Rmic-2018</strain>
        <tissue evidence="12">Larvae</tissue>
    </source>
</reference>
<dbReference type="EMBL" id="JABSTU010000011">
    <property type="protein sequence ID" value="KAH8008799.1"/>
    <property type="molecule type" value="Genomic_DNA"/>
</dbReference>
<reference evidence="12" key="1">
    <citation type="journal article" date="2020" name="Cell">
        <title>Large-Scale Comparative Analyses of Tick Genomes Elucidate Their Genetic Diversity and Vector Capacities.</title>
        <authorList>
            <consortium name="Tick Genome and Microbiome Consortium (TIGMIC)"/>
            <person name="Jia N."/>
            <person name="Wang J."/>
            <person name="Shi W."/>
            <person name="Du L."/>
            <person name="Sun Y."/>
            <person name="Zhan W."/>
            <person name="Jiang J.F."/>
            <person name="Wang Q."/>
            <person name="Zhang B."/>
            <person name="Ji P."/>
            <person name="Bell-Sakyi L."/>
            <person name="Cui X.M."/>
            <person name="Yuan T.T."/>
            <person name="Jiang B.G."/>
            <person name="Yang W.F."/>
            <person name="Lam T.T."/>
            <person name="Chang Q.C."/>
            <person name="Ding S.J."/>
            <person name="Wang X.J."/>
            <person name="Zhu J.G."/>
            <person name="Ruan X.D."/>
            <person name="Zhao L."/>
            <person name="Wei J.T."/>
            <person name="Ye R.Z."/>
            <person name="Que T.C."/>
            <person name="Du C.H."/>
            <person name="Zhou Y.H."/>
            <person name="Cheng J.X."/>
            <person name="Dai P.F."/>
            <person name="Guo W.B."/>
            <person name="Han X.H."/>
            <person name="Huang E.J."/>
            <person name="Li L.F."/>
            <person name="Wei W."/>
            <person name="Gao Y.C."/>
            <person name="Liu J.Z."/>
            <person name="Shao H.Z."/>
            <person name="Wang X."/>
            <person name="Wang C.C."/>
            <person name="Yang T.C."/>
            <person name="Huo Q.B."/>
            <person name="Li W."/>
            <person name="Chen H.Y."/>
            <person name="Chen S.E."/>
            <person name="Zhou L.G."/>
            <person name="Ni X.B."/>
            <person name="Tian J.H."/>
            <person name="Sheng Y."/>
            <person name="Liu T."/>
            <person name="Pan Y.S."/>
            <person name="Xia L.Y."/>
            <person name="Li J."/>
            <person name="Zhao F."/>
            <person name="Cao W.C."/>
        </authorList>
    </citation>
    <scope>NUCLEOTIDE SEQUENCE</scope>
    <source>
        <strain evidence="12">Rmic-2018</strain>
    </source>
</reference>
<evidence type="ECO:0000256" key="1">
    <source>
        <dbReference type="ARBA" id="ARBA00007357"/>
    </source>
</evidence>
<feature type="compositionally biased region" description="Basic and acidic residues" evidence="6">
    <location>
        <begin position="166"/>
        <end position="175"/>
    </location>
</feature>
<keyword evidence="3" id="KW-0863">Zinc-finger</keyword>
<feature type="domain" description="Transposable element P transposase-like GTP-binding insertion" evidence="11">
    <location>
        <begin position="1550"/>
        <end position="1661"/>
    </location>
</feature>
<dbReference type="Proteomes" id="UP000821866">
    <property type="component" value="Chromosome 9"/>
</dbReference>
<dbReference type="InterPro" id="IPR008753">
    <property type="entry name" value="Peptidase_M13_N"/>
</dbReference>
<feature type="transmembrane region" description="Helical" evidence="7">
    <location>
        <begin position="320"/>
        <end position="341"/>
    </location>
</feature>
<feature type="region of interest" description="Disordered" evidence="6">
    <location>
        <begin position="1071"/>
        <end position="1106"/>
    </location>
</feature>
<evidence type="ECO:0000256" key="5">
    <source>
        <dbReference type="ARBA" id="ARBA00023125"/>
    </source>
</evidence>
<dbReference type="Pfam" id="PF05649">
    <property type="entry name" value="Peptidase_M13_N"/>
    <property type="match status" value="1"/>
</dbReference>
<feature type="region of interest" description="Disordered" evidence="6">
    <location>
        <begin position="1"/>
        <end position="123"/>
    </location>
</feature>
<accession>A0A9J6D4M1</accession>
<protein>
    <recommendedName>
        <fullName evidence="14">M13 family peptidase</fullName>
    </recommendedName>
</protein>
<feature type="region of interest" description="Disordered" evidence="6">
    <location>
        <begin position="144"/>
        <end position="216"/>
    </location>
</feature>
<dbReference type="InterPro" id="IPR024079">
    <property type="entry name" value="MetalloPept_cat_dom_sf"/>
</dbReference>
<comment type="caution">
    <text evidence="12">The sequence shown here is derived from an EMBL/GenBank/DDBJ whole genome shotgun (WGS) entry which is preliminary data.</text>
</comment>
<evidence type="ECO:0000256" key="4">
    <source>
        <dbReference type="ARBA" id="ARBA00022833"/>
    </source>
</evidence>
<feature type="compositionally biased region" description="Basic residues" evidence="6">
    <location>
        <begin position="1073"/>
        <end position="1085"/>
    </location>
</feature>
<feature type="domain" description="THAP-type" evidence="8">
    <location>
        <begin position="989"/>
        <end position="1062"/>
    </location>
</feature>
<dbReference type="SUPFAM" id="SSF55486">
    <property type="entry name" value="Metalloproteases ('zincins'), catalytic domain"/>
    <property type="match status" value="1"/>
</dbReference>
<keyword evidence="13" id="KW-1185">Reference proteome</keyword>
<dbReference type="PROSITE" id="PS51885">
    <property type="entry name" value="NEPRILYSIN"/>
    <property type="match status" value="1"/>
</dbReference>
<evidence type="ECO:0000259" key="11">
    <source>
        <dbReference type="Pfam" id="PF21788"/>
    </source>
</evidence>
<proteinExistence type="inferred from homology"/>
<evidence type="ECO:0000256" key="7">
    <source>
        <dbReference type="SAM" id="Phobius"/>
    </source>
</evidence>
<dbReference type="PANTHER" id="PTHR11733">
    <property type="entry name" value="ZINC METALLOPROTEASE FAMILY M13 NEPRILYSIN-RELATED"/>
    <property type="match status" value="1"/>
</dbReference>
<comment type="similarity">
    <text evidence="1">Belongs to the peptidase M13 family.</text>
</comment>
<keyword evidence="7" id="KW-1133">Transmembrane helix</keyword>
<dbReference type="VEuPathDB" id="VectorBase:LOC119165031"/>
<dbReference type="GO" id="GO:0016485">
    <property type="term" value="P:protein processing"/>
    <property type="evidence" value="ECO:0007669"/>
    <property type="project" value="TreeGrafter"/>
</dbReference>
<dbReference type="VEuPathDB" id="VectorBase:LOC119168265"/>
<dbReference type="GO" id="GO:0005886">
    <property type="term" value="C:plasma membrane"/>
    <property type="evidence" value="ECO:0007669"/>
    <property type="project" value="TreeGrafter"/>
</dbReference>
<keyword evidence="5" id="KW-0238">DNA-binding</keyword>
<keyword evidence="7" id="KW-0812">Transmembrane</keyword>
<feature type="compositionally biased region" description="Polar residues" evidence="6">
    <location>
        <begin position="144"/>
        <end position="158"/>
    </location>
</feature>
<dbReference type="InterPro" id="IPR042089">
    <property type="entry name" value="Peptidase_M13_dom_2"/>
</dbReference>
<dbReference type="SUPFAM" id="SSF57716">
    <property type="entry name" value="Glucocorticoid receptor-like (DNA-binding domain)"/>
    <property type="match status" value="1"/>
</dbReference>
<evidence type="ECO:0000259" key="10">
    <source>
        <dbReference type="Pfam" id="PF21787"/>
    </source>
</evidence>
<dbReference type="GO" id="GO:0003677">
    <property type="term" value="F:DNA binding"/>
    <property type="evidence" value="ECO:0007669"/>
    <property type="project" value="UniProtKB-KW"/>
</dbReference>
<evidence type="ECO:0008006" key="14">
    <source>
        <dbReference type="Google" id="ProtNLM"/>
    </source>
</evidence>
<evidence type="ECO:0000313" key="12">
    <source>
        <dbReference type="EMBL" id="KAH8008799.1"/>
    </source>
</evidence>
<dbReference type="Pfam" id="PF05485">
    <property type="entry name" value="THAP"/>
    <property type="match status" value="1"/>
</dbReference>
<sequence>MSKTSSGSPSKRRRSSKSQKTEQVTAAPPAAPSSSSAADTHVGGTEDAPSATTPTATTSALLFPPSKRPAGGGKKRKRNQPASPRRSKGTMSKDKPLEDDTAAKAGAPQSGSASYAAVATTAPQQRSGEFALAMCTLLPVSVSVTGATPSSQPGSSDSPHPYGQKELPKRVDKPPTSDAPSRAEVAQSESGSAVSVPPEIAGEHSMPAPQSSPAPTKVLLLCPASSKDGKAVADSRNADAGSSSEIRTGKIESAVFSQRRETSVPNLKAMPRKSSLARRHSQTLSNTEKRAHFSEAPIIELVLLSLTQFSSTRKNAAMTLMAAAAASVTIVLAAILIYLSVHKDNEEDTPEPGGCTNADCRYHAALITNRLNLSLDPCHDFAAFACSAWTPPPTWLHREFPSARDDVVLAWARDFENILATGSRYLPTGEKAMLMFRACAYDTSSQRDASALLMLRQFMAQRGIPWPSKQSSLAVRPLGVLIDLAYKWQVPLWFSVRFARKSLKVSIPPTVIIAPSSYTLVWFSLHRDIVRRGAFQNHWRRLYDALSDAPNASDSNAQRAQHTADVDSTVLGELAKALTNGSEPSDEGKLRNVSQQFTPNINYTEWRHQLQEHVLPIINGNYLLRVYNSAVLRATDALFSRFTEETLLENMGWFFARLFAPLADPSLLRDRYGAPHSGEEELPLFCAAQVEALFRLLVISLYTVPRFSPALRDDVDQLLDAIREMAVDKVSGLPWLDKRSKQRAEHKLRKAGTVLWPPDNMLSGEGLATVYSKVRQPSGTSWTVVDAWVQGREAINSLDKSEHDVVMHMPANMELPLVEYDYLRNEVRVSVQALSRPVFYFEGTRAMLYGGLGFLYAAEVVRALDADGALRDAYGVLVSNGSWLSPAWAEAVLDREECLPEPGGYFPEIPALEVAYASLEKSLVSSGERMRTAQSAFSERRLFYVTLCYLMCANQTLQPQRRPFAGDCNKAVANFPRFAEDFGSNPDKRHYFAPPSDPELLDRWRRAIPRADKLLSKTCKVCDVHFQPADITKTYKHIINGEVVEVERGAWALKSGVFPTQFPNLPSYLSSAPKRRRSSKKRASACRRAETVSCHPPPEEPNELPSDCESTDLAYIIENSASLRLPRNRQLSIVEDEPENSRQAVFYETGMSAGVFSIMKSVVIREDLTYIISANGKLLQESLVDVRVRSQKDVEAIVQIVHSMKFCLGCTRSEVRGSGKSAEGSQAVHHKDCTVLTNADKGMCAMCVGVAKILKKKALSKQPRKKVAVAASILRKRLIRATDARECKKAEVQRLRIQLKNAFVNTADDIVKDLPEPQKMALRAAIMQQAAKSPRGHSYTTEWLMVCLVLRLTSPKCYRTLPDMKVLPLPSINRLTQLLRGLPCKYGMNKFALESIKLHMNGKPEHHTYGSIIIDEIKLRETTEFNRTSYCFDGFANNRDVPSTNSDELADHALVVMFNPMFEPWIQPAAAYATKGEAPGWILATIVISTVLQLHQYGAKVLAVISDGAGSNKSVWTHLGVNGKPEDPKCKIEHPCLPDASLHFICDVPHIMKCIINHLMKHKYAQIGNNQVSYEHYVRLYEAEKKANIRVVPKLTEYHVKPQALQKMNVRLATQLFSRSVAIGLKVYRQLKVPGFSDSARTEAFTKLLNGVFDILNAKVPAAGIRRDSPKIKRFLGLVRSFGGDEDHPTVTNFG</sequence>
<dbReference type="PANTHER" id="PTHR11733:SF241">
    <property type="entry name" value="GH26575P-RELATED"/>
    <property type="match status" value="1"/>
</dbReference>
<organism evidence="12 13">
    <name type="scientific">Rhipicephalus microplus</name>
    <name type="common">Cattle tick</name>
    <name type="synonym">Boophilus microplus</name>
    <dbReference type="NCBI Taxonomy" id="6941"/>
    <lineage>
        <taxon>Eukaryota</taxon>
        <taxon>Metazoa</taxon>
        <taxon>Ecdysozoa</taxon>
        <taxon>Arthropoda</taxon>
        <taxon>Chelicerata</taxon>
        <taxon>Arachnida</taxon>
        <taxon>Acari</taxon>
        <taxon>Parasitiformes</taxon>
        <taxon>Ixodida</taxon>
        <taxon>Ixodoidea</taxon>
        <taxon>Ixodidae</taxon>
        <taxon>Rhipicephalinae</taxon>
        <taxon>Rhipicephalus</taxon>
        <taxon>Boophilus</taxon>
    </lineage>
</organism>
<dbReference type="InterPro" id="IPR006612">
    <property type="entry name" value="THAP_Znf"/>
</dbReference>
<keyword evidence="4" id="KW-0862">Zinc</keyword>
<dbReference type="Gene3D" id="1.10.1380.10">
    <property type="entry name" value="Neutral endopeptidase , domain2"/>
    <property type="match status" value="1"/>
</dbReference>
<evidence type="ECO:0000313" key="13">
    <source>
        <dbReference type="Proteomes" id="UP000821866"/>
    </source>
</evidence>
<name>A0A9J6D4M1_RHIMP</name>
<evidence type="ECO:0000256" key="2">
    <source>
        <dbReference type="ARBA" id="ARBA00022723"/>
    </source>
</evidence>
<feature type="region of interest" description="Disordered" evidence="6">
    <location>
        <begin position="258"/>
        <end position="287"/>
    </location>
</feature>
<feature type="compositionally biased region" description="Basic and acidic residues" evidence="6">
    <location>
        <begin position="91"/>
        <end position="102"/>
    </location>
</feature>
<dbReference type="Gene3D" id="3.40.390.10">
    <property type="entry name" value="Collagenase (Catalytic Domain)"/>
    <property type="match status" value="1"/>
</dbReference>
<dbReference type="Pfam" id="PF21788">
    <property type="entry name" value="TNP-like_GBD"/>
    <property type="match status" value="1"/>
</dbReference>
<evidence type="ECO:0000259" key="8">
    <source>
        <dbReference type="Pfam" id="PF05485"/>
    </source>
</evidence>
<evidence type="ECO:0000256" key="3">
    <source>
        <dbReference type="ARBA" id="ARBA00022771"/>
    </source>
</evidence>
<feature type="compositionally biased region" description="Low complexity" evidence="6">
    <location>
        <begin position="26"/>
        <end position="38"/>
    </location>
</feature>
<evidence type="ECO:0000259" key="9">
    <source>
        <dbReference type="Pfam" id="PF05649"/>
    </source>
</evidence>
<feature type="domain" description="Transposable element P transposase-like RNase H" evidence="10">
    <location>
        <begin position="1384"/>
        <end position="1520"/>
    </location>
</feature>
<dbReference type="InterPro" id="IPR048365">
    <property type="entry name" value="TNP-like_RNaseH_N"/>
</dbReference>
<dbReference type="InterPro" id="IPR048366">
    <property type="entry name" value="TNP-like_GBD"/>
</dbReference>
<dbReference type="InterPro" id="IPR000718">
    <property type="entry name" value="Peptidase_M13"/>
</dbReference>
<gene>
    <name evidence="12" type="ORF">HPB51_005846</name>
</gene>
<keyword evidence="2" id="KW-0479">Metal-binding</keyword>
<keyword evidence="7" id="KW-0472">Membrane</keyword>
<evidence type="ECO:0000256" key="6">
    <source>
        <dbReference type="SAM" id="MobiDB-lite"/>
    </source>
</evidence>
<dbReference type="GO" id="GO:0004222">
    <property type="term" value="F:metalloendopeptidase activity"/>
    <property type="evidence" value="ECO:0007669"/>
    <property type="project" value="InterPro"/>
</dbReference>